<dbReference type="AlphaFoldDB" id="A0AAW9RG45"/>
<comment type="caution">
    <text evidence="1">The sequence shown here is derived from an EMBL/GenBank/DDBJ whole genome shotgun (WGS) entry which is preliminary data.</text>
</comment>
<organism evidence="1 2">
    <name type="scientific">Microbaculum marinum</name>
    <dbReference type="NCBI Taxonomy" id="1764581"/>
    <lineage>
        <taxon>Bacteria</taxon>
        <taxon>Pseudomonadati</taxon>
        <taxon>Pseudomonadota</taxon>
        <taxon>Alphaproteobacteria</taxon>
        <taxon>Hyphomicrobiales</taxon>
        <taxon>Tepidamorphaceae</taxon>
        <taxon>Microbaculum</taxon>
    </lineage>
</organism>
<name>A0AAW9RG45_9HYPH</name>
<dbReference type="RefSeq" id="WP_340328920.1">
    <property type="nucleotide sequence ID" value="NZ_JAZHOF010000003.1"/>
</dbReference>
<protein>
    <submittedName>
        <fullName evidence="1">Uncharacterized protein</fullName>
    </submittedName>
</protein>
<keyword evidence="2" id="KW-1185">Reference proteome</keyword>
<reference evidence="1 2" key="1">
    <citation type="submission" date="2024-02" db="EMBL/GenBank/DDBJ databases">
        <title>Genome analysis and characterization of Microbaculum marinisediminis sp. nov., isolated from marine sediment.</title>
        <authorList>
            <person name="Du Z.-J."/>
            <person name="Ye Y.-Q."/>
            <person name="Zhang Z.-R."/>
            <person name="Yuan S.-M."/>
            <person name="Zhang X.-Y."/>
        </authorList>
    </citation>
    <scope>NUCLEOTIDE SEQUENCE [LARGE SCALE GENOMIC DNA]</scope>
    <source>
        <strain evidence="1 2">SDUM1044001</strain>
    </source>
</reference>
<evidence type="ECO:0000313" key="1">
    <source>
        <dbReference type="EMBL" id="MEJ8571217.1"/>
    </source>
</evidence>
<gene>
    <name evidence="1" type="ORF">V3328_07015</name>
</gene>
<evidence type="ECO:0000313" key="2">
    <source>
        <dbReference type="Proteomes" id="UP001378188"/>
    </source>
</evidence>
<dbReference type="Proteomes" id="UP001378188">
    <property type="component" value="Unassembled WGS sequence"/>
</dbReference>
<proteinExistence type="predicted"/>
<accession>A0AAW9RG45</accession>
<dbReference type="EMBL" id="JAZHOF010000003">
    <property type="protein sequence ID" value="MEJ8571217.1"/>
    <property type="molecule type" value="Genomic_DNA"/>
</dbReference>
<sequence length="101" mass="11115">MTCDRDGCNNAAEFAIAVQVPAKGHQFAPRSTKTAIPDLKLCRACAGVVTDETTLDDAWRETITASMARDGMEPAFTRARMTPVRLEKLDAYKAALERRNL</sequence>